<dbReference type="AlphaFoldDB" id="A0A9D2VID6"/>
<reference evidence="1" key="2">
    <citation type="submission" date="2021-09" db="EMBL/GenBank/DDBJ databases">
        <authorList>
            <person name="Gilroy R."/>
        </authorList>
    </citation>
    <scope>NUCLEOTIDE SEQUENCE</scope>
    <source>
        <strain evidence="1">CHK175-13533</strain>
    </source>
</reference>
<sequence>MYHQHSHDMLLTDDLERRLIQSAVEHQDRLRPLLMLKAWFKQLFA</sequence>
<organism evidence="1 2">
    <name type="scientific">Paenalcaligenes hominis</name>
    <dbReference type="NCBI Taxonomy" id="643674"/>
    <lineage>
        <taxon>Bacteria</taxon>
        <taxon>Pseudomonadati</taxon>
        <taxon>Pseudomonadota</taxon>
        <taxon>Betaproteobacteria</taxon>
        <taxon>Burkholderiales</taxon>
        <taxon>Alcaligenaceae</taxon>
        <taxon>Paenalcaligenes</taxon>
    </lineage>
</organism>
<name>A0A9D2VID6_9BURK</name>
<evidence type="ECO:0000313" key="2">
    <source>
        <dbReference type="Proteomes" id="UP000700248"/>
    </source>
</evidence>
<evidence type="ECO:0000313" key="1">
    <source>
        <dbReference type="EMBL" id="HJH24999.1"/>
    </source>
</evidence>
<reference evidence="1" key="1">
    <citation type="journal article" date="2021" name="PeerJ">
        <title>Extensive microbial diversity within the chicken gut microbiome revealed by metagenomics and culture.</title>
        <authorList>
            <person name="Gilroy R."/>
            <person name="Ravi A."/>
            <person name="Getino M."/>
            <person name="Pursley I."/>
            <person name="Horton D.L."/>
            <person name="Alikhan N.F."/>
            <person name="Baker D."/>
            <person name="Gharbi K."/>
            <person name="Hall N."/>
            <person name="Watson M."/>
            <person name="Adriaenssens E.M."/>
            <person name="Foster-Nyarko E."/>
            <person name="Jarju S."/>
            <person name="Secka A."/>
            <person name="Antonio M."/>
            <person name="Oren A."/>
            <person name="Chaudhuri R.R."/>
            <person name="La Ragione R."/>
            <person name="Hildebrand F."/>
            <person name="Pallen M.J."/>
        </authorList>
    </citation>
    <scope>NUCLEOTIDE SEQUENCE</scope>
    <source>
        <strain evidence="1">CHK175-13533</strain>
    </source>
</reference>
<dbReference type="Proteomes" id="UP000700248">
    <property type="component" value="Unassembled WGS sequence"/>
</dbReference>
<comment type="caution">
    <text evidence="1">The sequence shown here is derived from an EMBL/GenBank/DDBJ whole genome shotgun (WGS) entry which is preliminary data.</text>
</comment>
<dbReference type="RefSeq" id="WP_276831797.1">
    <property type="nucleotide sequence ID" value="NZ_DYTQ01000110.1"/>
</dbReference>
<dbReference type="EMBL" id="DYTQ01000110">
    <property type="protein sequence ID" value="HJH24999.1"/>
    <property type="molecule type" value="Genomic_DNA"/>
</dbReference>
<gene>
    <name evidence="1" type="ORF">K8U84_10645</name>
</gene>
<proteinExistence type="predicted"/>
<accession>A0A9D2VID6</accession>
<protein>
    <submittedName>
        <fullName evidence="1">Uncharacterized protein</fullName>
    </submittedName>
</protein>